<dbReference type="RefSeq" id="WP_025359087.1">
    <property type="nucleotide sequence ID" value="NZ_CP007155.1"/>
</dbReference>
<name>W5WEJ4_9PSEU</name>
<dbReference type="KEGG" id="kal:KALB_5794"/>
<dbReference type="eggNOG" id="ENOG5033RTN">
    <property type="taxonomic scope" value="Bacteria"/>
</dbReference>
<dbReference type="AlphaFoldDB" id="W5WEJ4"/>
<evidence type="ECO:0000313" key="1">
    <source>
        <dbReference type="EMBL" id="AHH99155.1"/>
    </source>
</evidence>
<proteinExistence type="predicted"/>
<organism evidence="1 2">
    <name type="scientific">Kutzneria albida DSM 43870</name>
    <dbReference type="NCBI Taxonomy" id="1449976"/>
    <lineage>
        <taxon>Bacteria</taxon>
        <taxon>Bacillati</taxon>
        <taxon>Actinomycetota</taxon>
        <taxon>Actinomycetes</taxon>
        <taxon>Pseudonocardiales</taxon>
        <taxon>Pseudonocardiaceae</taxon>
        <taxon>Kutzneria</taxon>
    </lineage>
</organism>
<dbReference type="STRING" id="1449976.KALB_5794"/>
<accession>W5WEJ4</accession>
<dbReference type="OrthoDB" id="3687546at2"/>
<protein>
    <submittedName>
        <fullName evidence="1">Uncharacterized protein</fullName>
    </submittedName>
</protein>
<dbReference type="EMBL" id="CP007155">
    <property type="protein sequence ID" value="AHH99155.1"/>
    <property type="molecule type" value="Genomic_DNA"/>
</dbReference>
<sequence>MTAATTERTVPDVGCVTLPLPTQRFVGQCGQPTRTAIAEAAAFAVNEAEHARYRWLLGHQAAFCVWRLLADLLRSALAQPDEAQPQVAVAAHLVDAYSVLLLYSGSCSTEIYHSTIRPEMIAAHPAFSGKWSRDYEPLPALIRASRSVLPAQAKELAASAKANQLVHMAIADKLVPQGQSLLRAASGSGPVVTSEVERDLFDQFFLVQRRPVSKGMLIGQLGERLDRIAADLMASPLPEPPWRDTEPVMWLHRNSAGILAEATGWLREVSVGDHAGTKGRTWASSRTSL</sequence>
<dbReference type="Proteomes" id="UP000019225">
    <property type="component" value="Chromosome"/>
</dbReference>
<gene>
    <name evidence="1" type="ORF">KALB_5794</name>
</gene>
<reference evidence="1 2" key="1">
    <citation type="journal article" date="2014" name="BMC Genomics">
        <title>Complete genome sequence of producer of the glycopeptide antibiotic Aculeximycin Kutzneria albida DSM 43870T, a representative of minor genus of Pseudonocardiaceae.</title>
        <authorList>
            <person name="Rebets Y."/>
            <person name="Tokovenko B."/>
            <person name="Lushchyk I."/>
            <person name="Ruckert C."/>
            <person name="Zaburannyi N."/>
            <person name="Bechthold A."/>
            <person name="Kalinowski J."/>
            <person name="Luzhetskyy A."/>
        </authorList>
    </citation>
    <scope>NUCLEOTIDE SEQUENCE [LARGE SCALE GENOMIC DNA]</scope>
    <source>
        <strain evidence="1">DSM 43870</strain>
    </source>
</reference>
<evidence type="ECO:0000313" key="2">
    <source>
        <dbReference type="Proteomes" id="UP000019225"/>
    </source>
</evidence>
<dbReference type="HOGENOM" id="CLU_962358_0_0_11"/>
<keyword evidence="2" id="KW-1185">Reference proteome</keyword>